<protein>
    <submittedName>
        <fullName evidence="1">Uncharacterized protein</fullName>
    </submittedName>
</protein>
<keyword evidence="2" id="KW-1185">Reference proteome</keyword>
<dbReference type="EMBL" id="QBUD01000001">
    <property type="protein sequence ID" value="PUB18460.1"/>
    <property type="molecule type" value="Genomic_DNA"/>
</dbReference>
<gene>
    <name evidence="1" type="ORF">C8N45_10144</name>
</gene>
<organism evidence="1 2">
    <name type="scientific">Yoonia sediminilitoris</name>
    <dbReference type="NCBI Taxonomy" id="1286148"/>
    <lineage>
        <taxon>Bacteria</taxon>
        <taxon>Pseudomonadati</taxon>
        <taxon>Pseudomonadota</taxon>
        <taxon>Alphaproteobacteria</taxon>
        <taxon>Rhodobacterales</taxon>
        <taxon>Paracoccaceae</taxon>
        <taxon>Yoonia</taxon>
    </lineage>
</organism>
<evidence type="ECO:0000313" key="1">
    <source>
        <dbReference type="EMBL" id="PUB18460.1"/>
    </source>
</evidence>
<dbReference type="Proteomes" id="UP000244523">
    <property type="component" value="Unassembled WGS sequence"/>
</dbReference>
<reference evidence="1 2" key="1">
    <citation type="submission" date="2018-04" db="EMBL/GenBank/DDBJ databases">
        <title>Genomic Encyclopedia of Archaeal and Bacterial Type Strains, Phase II (KMG-II): from individual species to whole genera.</title>
        <authorList>
            <person name="Goeker M."/>
        </authorList>
    </citation>
    <scope>NUCLEOTIDE SEQUENCE [LARGE SCALE GENOMIC DNA]</scope>
    <source>
        <strain evidence="1 2">DSM 29955</strain>
    </source>
</reference>
<dbReference type="AlphaFoldDB" id="A0A2T6KPG8"/>
<comment type="caution">
    <text evidence="1">The sequence shown here is derived from an EMBL/GenBank/DDBJ whole genome shotgun (WGS) entry which is preliminary data.</text>
</comment>
<sequence>MVRMKQILLNLPPELADALEHLGGRDDQAIGVLVCAALSRDFQRSKTARAARVEKQLAPLRAELEHDLRSATSWADLQNRLHRRGYYFAKSGGGLCLEDLAGRRLCSLSDLGYSHARMRRRFGGPMKPSDAPPVMVG</sequence>
<accession>A0A2T6KPG8</accession>
<name>A0A2T6KPG8_9RHOB</name>
<evidence type="ECO:0000313" key="2">
    <source>
        <dbReference type="Proteomes" id="UP000244523"/>
    </source>
</evidence>
<proteinExistence type="predicted"/>